<evidence type="ECO:0000313" key="2">
    <source>
        <dbReference type="Proteomes" id="UP000694865"/>
    </source>
</evidence>
<dbReference type="RefSeq" id="XP_006815982.1">
    <property type="nucleotide sequence ID" value="XM_006815919.1"/>
</dbReference>
<organism evidence="2 3">
    <name type="scientific">Saccoglossus kowalevskii</name>
    <name type="common">Acorn worm</name>
    <dbReference type="NCBI Taxonomy" id="10224"/>
    <lineage>
        <taxon>Eukaryota</taxon>
        <taxon>Metazoa</taxon>
        <taxon>Hemichordata</taxon>
        <taxon>Enteropneusta</taxon>
        <taxon>Harrimaniidae</taxon>
        <taxon>Saccoglossus</taxon>
    </lineage>
</organism>
<evidence type="ECO:0000256" key="1">
    <source>
        <dbReference type="SAM" id="MobiDB-lite"/>
    </source>
</evidence>
<dbReference type="Proteomes" id="UP000694865">
    <property type="component" value="Unplaced"/>
</dbReference>
<keyword evidence="2" id="KW-1185">Reference proteome</keyword>
<feature type="compositionally biased region" description="Basic and acidic residues" evidence="1">
    <location>
        <begin position="830"/>
        <end position="840"/>
    </location>
</feature>
<name>A0ABM0M7J1_SACKO</name>
<sequence>MPASYTTQSTVPQLYLQKTRYEIPRNGPLPAVSHFFTNSMSTVNVPPLTSLYSTQSGDIPASLPSVSSIGLQNAQSQGKTSHIEVRKLQNLMAYAPPRLSSTEQPCSTMTSQCNYTSNNTTDMNSQSAASWEKSKQQISEWLQIGEQNNGSAPPNCTLVPKHSITGSPNNITSSLQPSINFYNRLQNSSVVVPSLQSSSTGTEIQQSIANTSQGVGLVGQPVQHRQISWNPGSDGVDGSSSIYTNQQYPTVNIKSEPSDWTVVGHHSDTPLSKKIKTEPMEKYPNYSSSVQPTMFSQLSSNQKTSNFDMANTSLQQGQISVAPSPEYATLTNVSFSHDQQNMTNQQNSANPVPVSLSHSFVPNTSSTFPLVPTSLSSQEHMPTAATSVKTPSLNSVYCIQSPGANTQNSNKIIKPTPVLTNRIKATNQSMQSKVKSRFQHGSMFPDSIFSNGLTVHTKDSVATKGMPVLSILSVGAQTIVEVKRSEAQTVVQKTLPICTVQGTINQNTVITAKQPYINDHRVKVNSTSFQQKLAAEHGNSTHSIRNQTGNCTNSAQIMTGNNSHPTQIQTDSNCHLAQIHTGNNTHLAQIQTGNISHPSMIQTGSLPHSRNNIHLTQIQTGNSTHPSQIQTGNSTHPAQFQTGFLPHSRNTTLSTQLQTGAMPIQPVQIQTGTMPVSLAQMQTGFLPHSRNITLPTPIETGTMPINPVQIQPGSIPPRSSDFRGTTTSEQIQTGVVPVHLEQIKPQTMPASTLEHTPHVNQTPVHSNQSQVVGISERIHGNTLQHSHTAMIRNNSNLTESRSILKRTLEGDNALHLQGIQPVSLPQSKNQQERNDGDRSTNKNMYEHWAFNSHLNEPEDCINVGNMHALYKILRLRTMNAGTIVTNVLEDNCLDTIEANALMQTAVDAVACQSDFPPFNGGQQPGDYSSSHNIVRITEMDTCKINASDVRTSSLANQNFVTGMSKGDISSFNQDSQNSCKRVHDDIGETMPHRVGVTDTRSQQISAKGVLESVVLRLQRLRRLNKGRPKIKKEPVVHKHTRHFLKPKKSMGGLHDYYSRKSVSVKQEREDNSEYGSNVYEKACSSVCAARDESCSQEPAVVEISINETEQTVSTGNTDNGKSVSIKVEPS</sequence>
<protein>
    <submittedName>
        <fullName evidence="3">Uncharacterized threonine-rich GPI-anchored glycoprotein PJ4664.02-like</fullName>
    </submittedName>
</protein>
<accession>A0ABM0M7J1</accession>
<feature type="region of interest" description="Disordered" evidence="1">
    <location>
        <begin position="1107"/>
        <end position="1130"/>
    </location>
</feature>
<dbReference type="GeneID" id="102806405"/>
<feature type="region of interest" description="Disordered" evidence="1">
    <location>
        <begin position="818"/>
        <end position="841"/>
    </location>
</feature>
<gene>
    <name evidence="3" type="primary">LOC102806405</name>
</gene>
<evidence type="ECO:0000313" key="3">
    <source>
        <dbReference type="RefSeq" id="XP_006815982.1"/>
    </source>
</evidence>
<proteinExistence type="predicted"/>
<feature type="compositionally biased region" description="Polar residues" evidence="1">
    <location>
        <begin position="1107"/>
        <end position="1122"/>
    </location>
</feature>
<reference evidence="3" key="1">
    <citation type="submission" date="2025-08" db="UniProtKB">
        <authorList>
            <consortium name="RefSeq"/>
        </authorList>
    </citation>
    <scope>IDENTIFICATION</scope>
    <source>
        <tissue evidence="3">Testes</tissue>
    </source>
</reference>